<evidence type="ECO:0000256" key="3">
    <source>
        <dbReference type="ARBA" id="ARBA00022692"/>
    </source>
</evidence>
<evidence type="ECO:0000313" key="7">
    <source>
        <dbReference type="EMBL" id="QIO07506.1"/>
    </source>
</evidence>
<sequence>MNLAENNNAMTTQTTGWKTAFRAFLDRRALIMLFLGFSSGIPIFLIFSTLSFWLTEAGIQRSTITMFSWAALAYAFKFIWAPLIDKLPLPYLTQKMGKRRSWLLVSQILVTIAICAMAFTDPSPHGGTIFSIPSLTFMAMSAVFLGFTSATQDIIVDAYRIELTQDAGVQTVLASTYNAGYRIATIITQLGALLFAASLGTAMGNYIYEAWKATYLLMAALMIVGVITTFVIHEPEVKIEKNQYHAKDYLQLFVVFVVSTIIFALSFIYIGTLISGWAIEDAFLSFIAQVLRFISSIAAAVLVVFILTSTKMIDQKIVVDTWLSPILDFFKRYGLKVALAILLLIGFYRISDIVAGVVANLFYLDLNFDKEEIAWFNKFFAIFFVILGGFIGGLMAQRFNIMKMMFVGAIVASTTNLIFVGLVKSGPSMNEVSVNIGQQNLKVQPDEVGNWSLKVPADTFNDAKNIEVQSQPNGFDQALKLAIPVQTFHTSNEAKIFVQAIGGDNQLYTDERKKDVIIRGSIENLAKDAKIKLLKVKVGDSILSDAKIDGNTWSIVIPARQLNGHNSVQVSADIEKNQHITSLSTAHQFNTVDSIQPKSRMSFAELGAVQVDQNNDIELKGKVIVPYSKVWLVMGIIFDNMASGLAGAVFIAFLSSLTSVSFTAMQYAIFSSLMLLLPKMIGGYSGTIVTNFGYSTFFFMTFLMGLPILLLVVWVAKLLNQLKKS</sequence>
<keyword evidence="5 6" id="KW-0472">Membrane</keyword>
<feature type="transmembrane region" description="Helical" evidence="6">
    <location>
        <begin position="213"/>
        <end position="232"/>
    </location>
</feature>
<evidence type="ECO:0000313" key="8">
    <source>
        <dbReference type="Proteomes" id="UP000502297"/>
    </source>
</evidence>
<dbReference type="SUPFAM" id="SSF103473">
    <property type="entry name" value="MFS general substrate transporter"/>
    <property type="match status" value="2"/>
</dbReference>
<keyword evidence="4 6" id="KW-1133">Transmembrane helix</keyword>
<dbReference type="Pfam" id="PF07690">
    <property type="entry name" value="MFS_1"/>
    <property type="match status" value="1"/>
</dbReference>
<dbReference type="GO" id="GO:0016020">
    <property type="term" value="C:membrane"/>
    <property type="evidence" value="ECO:0007669"/>
    <property type="project" value="UniProtKB-SubCell"/>
</dbReference>
<feature type="transmembrane region" description="Helical" evidence="6">
    <location>
        <begin position="692"/>
        <end position="716"/>
    </location>
</feature>
<dbReference type="Proteomes" id="UP000502297">
    <property type="component" value="Chromosome"/>
</dbReference>
<name>A0A6G8RZX6_9GAMM</name>
<keyword evidence="2" id="KW-0813">Transport</keyword>
<evidence type="ECO:0000256" key="6">
    <source>
        <dbReference type="SAM" id="Phobius"/>
    </source>
</evidence>
<feature type="transmembrane region" description="Helical" evidence="6">
    <location>
        <begin position="126"/>
        <end position="147"/>
    </location>
</feature>
<feature type="transmembrane region" description="Helical" evidence="6">
    <location>
        <begin position="101"/>
        <end position="120"/>
    </location>
</feature>
<feature type="transmembrane region" description="Helical" evidence="6">
    <location>
        <begin position="283"/>
        <end position="307"/>
    </location>
</feature>
<dbReference type="EMBL" id="CP049801">
    <property type="protein sequence ID" value="QIO07506.1"/>
    <property type="molecule type" value="Genomic_DNA"/>
</dbReference>
<dbReference type="InterPro" id="IPR011701">
    <property type="entry name" value="MFS"/>
</dbReference>
<dbReference type="InterPro" id="IPR036259">
    <property type="entry name" value="MFS_trans_sf"/>
</dbReference>
<evidence type="ECO:0000256" key="2">
    <source>
        <dbReference type="ARBA" id="ARBA00022448"/>
    </source>
</evidence>
<keyword evidence="8" id="KW-1185">Reference proteome</keyword>
<protein>
    <submittedName>
        <fullName evidence="7">AmpG family muropeptide MFS transporter</fullName>
    </submittedName>
</protein>
<keyword evidence="3 6" id="KW-0812">Transmembrane</keyword>
<dbReference type="AlphaFoldDB" id="A0A6G8RZX6"/>
<feature type="transmembrane region" description="Helical" evidence="6">
    <location>
        <begin position="30"/>
        <end position="53"/>
    </location>
</feature>
<dbReference type="GO" id="GO:0022857">
    <property type="term" value="F:transmembrane transporter activity"/>
    <property type="evidence" value="ECO:0007669"/>
    <property type="project" value="InterPro"/>
</dbReference>
<dbReference type="KEGG" id="asha:G8E00_10520"/>
<proteinExistence type="predicted"/>
<dbReference type="PANTHER" id="PTHR12778:SF10">
    <property type="entry name" value="MAJOR FACILITATOR SUPERFAMILY DOMAIN-CONTAINING PROTEIN 3"/>
    <property type="match status" value="1"/>
</dbReference>
<feature type="transmembrane region" description="Helical" evidence="6">
    <location>
        <begin position="667"/>
        <end position="686"/>
    </location>
</feature>
<feature type="transmembrane region" description="Helical" evidence="6">
    <location>
        <begin position="375"/>
        <end position="394"/>
    </location>
</feature>
<comment type="subcellular location">
    <subcellularLocation>
        <location evidence="1">Membrane</location>
        <topology evidence="1">Multi-pass membrane protein</topology>
    </subcellularLocation>
</comment>
<gene>
    <name evidence="7" type="ORF">G8E00_10520</name>
</gene>
<dbReference type="Gene3D" id="2.60.40.10">
    <property type="entry name" value="Immunoglobulins"/>
    <property type="match status" value="1"/>
</dbReference>
<feature type="transmembrane region" description="Helical" evidence="6">
    <location>
        <begin position="337"/>
        <end position="363"/>
    </location>
</feature>
<accession>A0A6G8RZX6</accession>
<dbReference type="Gene3D" id="1.20.1250.20">
    <property type="entry name" value="MFS general substrate transporter like domains"/>
    <property type="match status" value="1"/>
</dbReference>
<evidence type="ECO:0000256" key="1">
    <source>
        <dbReference type="ARBA" id="ARBA00004141"/>
    </source>
</evidence>
<organism evidence="7 8">
    <name type="scientific">Acinetobacter shaoyimingii</name>
    <dbReference type="NCBI Taxonomy" id="2715164"/>
    <lineage>
        <taxon>Bacteria</taxon>
        <taxon>Pseudomonadati</taxon>
        <taxon>Pseudomonadota</taxon>
        <taxon>Gammaproteobacteria</taxon>
        <taxon>Moraxellales</taxon>
        <taxon>Moraxellaceae</taxon>
        <taxon>Acinetobacter</taxon>
    </lineage>
</organism>
<feature type="transmembrane region" description="Helical" evidence="6">
    <location>
        <begin position="630"/>
        <end position="655"/>
    </location>
</feature>
<feature type="transmembrane region" description="Helical" evidence="6">
    <location>
        <begin position="183"/>
        <end position="207"/>
    </location>
</feature>
<reference evidence="7 8" key="1">
    <citation type="submission" date="2020-03" db="EMBL/GenBank/DDBJ databases">
        <authorList>
            <person name="Zhu W."/>
        </authorList>
    </citation>
    <scope>NUCLEOTIDE SEQUENCE [LARGE SCALE GENOMIC DNA]</scope>
    <source>
        <strain evidence="7 8">323-1</strain>
    </source>
</reference>
<evidence type="ECO:0000256" key="5">
    <source>
        <dbReference type="ARBA" id="ARBA00023136"/>
    </source>
</evidence>
<dbReference type="NCBIfam" id="TIGR00901">
    <property type="entry name" value="2A0125"/>
    <property type="match status" value="1"/>
</dbReference>
<dbReference type="InterPro" id="IPR004752">
    <property type="entry name" value="AmpG_permease/AT-1"/>
</dbReference>
<dbReference type="PANTHER" id="PTHR12778">
    <property type="entry name" value="SOLUTE CARRIER FAMILY 33 ACETYL-COA TRANSPORTER -RELATED"/>
    <property type="match status" value="1"/>
</dbReference>
<evidence type="ECO:0000256" key="4">
    <source>
        <dbReference type="ARBA" id="ARBA00022989"/>
    </source>
</evidence>
<feature type="transmembrane region" description="Helical" evidence="6">
    <location>
        <begin position="59"/>
        <end position="80"/>
    </location>
</feature>
<dbReference type="InterPro" id="IPR013783">
    <property type="entry name" value="Ig-like_fold"/>
</dbReference>
<feature type="transmembrane region" description="Helical" evidence="6">
    <location>
        <begin position="252"/>
        <end position="277"/>
    </location>
</feature>